<evidence type="ECO:0000313" key="3">
    <source>
        <dbReference type="Proteomes" id="UP001290861"/>
    </source>
</evidence>
<evidence type="ECO:0000313" key="2">
    <source>
        <dbReference type="EMBL" id="MDZ8118655.1"/>
    </source>
</evidence>
<comment type="caution">
    <text evidence="2">The sequence shown here is derived from an EMBL/GenBank/DDBJ whole genome shotgun (WGS) entry which is preliminary data.</text>
</comment>
<organism evidence="2 3">
    <name type="scientific">Pontiella agarivorans</name>
    <dbReference type="NCBI Taxonomy" id="3038953"/>
    <lineage>
        <taxon>Bacteria</taxon>
        <taxon>Pseudomonadati</taxon>
        <taxon>Kiritimatiellota</taxon>
        <taxon>Kiritimatiellia</taxon>
        <taxon>Kiritimatiellales</taxon>
        <taxon>Pontiellaceae</taxon>
        <taxon>Pontiella</taxon>
    </lineage>
</organism>
<dbReference type="RefSeq" id="WP_322608453.1">
    <property type="nucleotide sequence ID" value="NZ_JARVCO010000010.1"/>
</dbReference>
<gene>
    <name evidence="2" type="ORF">P9H32_08435</name>
</gene>
<keyword evidence="1" id="KW-0812">Transmembrane</keyword>
<proteinExistence type="predicted"/>
<keyword evidence="1" id="KW-1133">Transmembrane helix</keyword>
<dbReference type="EMBL" id="JARVCO010000010">
    <property type="protein sequence ID" value="MDZ8118655.1"/>
    <property type="molecule type" value="Genomic_DNA"/>
</dbReference>
<evidence type="ECO:0000256" key="1">
    <source>
        <dbReference type="SAM" id="Phobius"/>
    </source>
</evidence>
<keyword evidence="1" id="KW-0472">Membrane</keyword>
<feature type="transmembrane region" description="Helical" evidence="1">
    <location>
        <begin position="12"/>
        <end position="29"/>
    </location>
</feature>
<reference evidence="2 3" key="1">
    <citation type="journal article" date="2024" name="Appl. Environ. Microbiol.">
        <title>Pontiella agarivorans sp. nov., a novel marine anaerobic bacterium capable of degrading macroalgal polysaccharides and fixing nitrogen.</title>
        <authorList>
            <person name="Liu N."/>
            <person name="Kivenson V."/>
            <person name="Peng X."/>
            <person name="Cui Z."/>
            <person name="Lankiewicz T.S."/>
            <person name="Gosselin K.M."/>
            <person name="English C.J."/>
            <person name="Blair E.M."/>
            <person name="O'Malley M.A."/>
            <person name="Valentine D.L."/>
        </authorList>
    </citation>
    <scope>NUCLEOTIDE SEQUENCE [LARGE SCALE GENOMIC DNA]</scope>
    <source>
        <strain evidence="2 3">NLcol2</strain>
    </source>
</reference>
<protein>
    <submittedName>
        <fullName evidence="2">Uncharacterized protein</fullName>
    </submittedName>
</protein>
<feature type="transmembrane region" description="Helical" evidence="1">
    <location>
        <begin position="36"/>
        <end position="54"/>
    </location>
</feature>
<name>A0ABU5MWS9_9BACT</name>
<dbReference type="Proteomes" id="UP001290861">
    <property type="component" value="Unassembled WGS sequence"/>
</dbReference>
<accession>A0ABU5MWS9</accession>
<keyword evidence="3" id="KW-1185">Reference proteome</keyword>
<sequence>MNIEALKTMSPMVWIILAAAAFISVTVIFNKAIKVLLKLAAIGVVLLFALYFLVQANVISLPTFGN</sequence>